<feature type="domain" description="EAL" evidence="2">
    <location>
        <begin position="482"/>
        <end position="736"/>
    </location>
</feature>
<dbReference type="GO" id="GO:0071111">
    <property type="term" value="F:cyclic-guanylate-specific phosphodiesterase activity"/>
    <property type="evidence" value="ECO:0007669"/>
    <property type="project" value="InterPro"/>
</dbReference>
<dbReference type="InterPro" id="IPR001633">
    <property type="entry name" value="EAL_dom"/>
</dbReference>
<dbReference type="SMART" id="SM00052">
    <property type="entry name" value="EAL"/>
    <property type="match status" value="1"/>
</dbReference>
<dbReference type="CDD" id="cd01948">
    <property type="entry name" value="EAL"/>
    <property type="match status" value="1"/>
</dbReference>
<dbReference type="Proteomes" id="UP000434036">
    <property type="component" value="Unassembled WGS sequence"/>
</dbReference>
<evidence type="ECO:0000256" key="1">
    <source>
        <dbReference type="SAM" id="Phobius"/>
    </source>
</evidence>
<reference evidence="4 5" key="2">
    <citation type="submission" date="2020-01" db="EMBL/GenBank/DDBJ databases">
        <title>Clostridiaceae sp. nov. isolated from the gut of human by culturomics.</title>
        <authorList>
            <person name="Chang Y."/>
        </authorList>
    </citation>
    <scope>NUCLEOTIDE SEQUENCE [LARGE SCALE GENOMIC DNA]</scope>
    <source>
        <strain evidence="4 5">DONG20-135</strain>
    </source>
</reference>
<protein>
    <submittedName>
        <fullName evidence="4">EAL domain-containing protein</fullName>
    </submittedName>
</protein>
<dbReference type="SUPFAM" id="SSF141868">
    <property type="entry name" value="EAL domain-like"/>
    <property type="match status" value="1"/>
</dbReference>
<dbReference type="SMART" id="SM00267">
    <property type="entry name" value="GGDEF"/>
    <property type="match status" value="1"/>
</dbReference>
<evidence type="ECO:0000259" key="3">
    <source>
        <dbReference type="PROSITE" id="PS50887"/>
    </source>
</evidence>
<dbReference type="AlphaFoldDB" id="A0A6N8U7V1"/>
<comment type="caution">
    <text evidence="4">The sequence shown here is derived from an EMBL/GenBank/DDBJ whole genome shotgun (WGS) entry which is preliminary data.</text>
</comment>
<evidence type="ECO:0000313" key="5">
    <source>
        <dbReference type="Proteomes" id="UP000434036"/>
    </source>
</evidence>
<dbReference type="InterPro" id="IPR050706">
    <property type="entry name" value="Cyclic-di-GMP_PDE-like"/>
</dbReference>
<keyword evidence="1" id="KW-0472">Membrane</keyword>
<dbReference type="Pfam" id="PF00563">
    <property type="entry name" value="EAL"/>
    <property type="match status" value="1"/>
</dbReference>
<dbReference type="PANTHER" id="PTHR33121">
    <property type="entry name" value="CYCLIC DI-GMP PHOSPHODIESTERASE PDEF"/>
    <property type="match status" value="1"/>
</dbReference>
<feature type="transmembrane region" description="Helical" evidence="1">
    <location>
        <begin position="276"/>
        <end position="299"/>
    </location>
</feature>
<keyword evidence="1" id="KW-0812">Transmembrane</keyword>
<feature type="transmembrane region" description="Helical" evidence="1">
    <location>
        <begin position="7"/>
        <end position="29"/>
    </location>
</feature>
<gene>
    <name evidence="4" type="ORF">GSF08_10055</name>
</gene>
<dbReference type="InterPro" id="IPR035919">
    <property type="entry name" value="EAL_sf"/>
</dbReference>
<dbReference type="InterPro" id="IPR029787">
    <property type="entry name" value="Nucleotide_cyclase"/>
</dbReference>
<name>A0A6N8U7V1_9FIRM</name>
<evidence type="ECO:0000259" key="2">
    <source>
        <dbReference type="PROSITE" id="PS50883"/>
    </source>
</evidence>
<dbReference type="PROSITE" id="PS51257">
    <property type="entry name" value="PROKAR_LIPOPROTEIN"/>
    <property type="match status" value="1"/>
</dbReference>
<feature type="domain" description="GGDEF" evidence="3">
    <location>
        <begin position="341"/>
        <end position="473"/>
    </location>
</feature>
<keyword evidence="1" id="KW-1133">Transmembrane helix</keyword>
<sequence>MKKEIAVWKPISIILITMLVLACVAGFYIDEIRNTLLDDMKNNLKQIASSTTVSIHSRIEDRISTLENIAYMLENEATSDKTKLMEALRTASENSDFMRLGIADLEGNCITSDHQSFYIGDRIYFQNALKGKSSFSDTLSDKLAGFDLNVIAVPVVENGMISNVLFGASKTNELGEDLLVEIYDGKGFTAIGDNEGNIVLQSPSKAANKNLHNLSQLKFDNGFTVDQLKELKSGLTQFVSLKGEERYLAYMPLGINNWYVYSVVPVSVVTRRIQNIILIAAFTWIVVALVLSLILAYIFTMRKKNQKKLNEVIFFDDVTSHYNFNQFRVLAEQIFTSKNADSYTMIEFDISNFKLVNELYGYAVGNQLLKITMDMCEQDCQANEYCARNSADHFILLWKMHEQDAVRQRYHALIQSIQKKAHRENDYLTLEFHGGIYLLHGNENSFSKCHDRCVYAKSQIRDSKTEAYAFFSERMYENMLRHNRMEASIKKAFDNEEFKVYLQPRITLDDQRVHSAEALVRWDSPEYGMLLPGEIIPLLENRGSLEELDMYMLDHVCQILKKWIEADKAIRISFNVSRTYIFKPGFVQRVLQIIDHYGINHEYIEIEITESVIFDRSDALYSIVKELQDNGLYISMDDFGSGYSSLNMLKDIPINTIKLDQVFFKTDAINAQRAKAIISGILNLTHTLNIHSVAEGIENESDMKFLQRMGCDEIQGYYYSRPLSVSDFESYMDAFNKK</sequence>
<accession>A0A6N8U7V1</accession>
<dbReference type="EMBL" id="WUUQ01000005">
    <property type="protein sequence ID" value="MXQ74268.1"/>
    <property type="molecule type" value="Genomic_DNA"/>
</dbReference>
<dbReference type="Gene3D" id="3.30.450.20">
    <property type="entry name" value="PAS domain"/>
    <property type="match status" value="1"/>
</dbReference>
<organism evidence="4 5">
    <name type="scientific">Copranaerobaculum intestinale</name>
    <dbReference type="NCBI Taxonomy" id="2692629"/>
    <lineage>
        <taxon>Bacteria</taxon>
        <taxon>Bacillati</taxon>
        <taxon>Bacillota</taxon>
        <taxon>Erysipelotrichia</taxon>
        <taxon>Erysipelotrichales</taxon>
        <taxon>Erysipelotrichaceae</taxon>
        <taxon>Copranaerobaculum</taxon>
    </lineage>
</organism>
<evidence type="ECO:0000313" key="4">
    <source>
        <dbReference type="EMBL" id="MXQ74268.1"/>
    </source>
</evidence>
<dbReference type="InterPro" id="IPR000160">
    <property type="entry name" value="GGDEF_dom"/>
</dbReference>
<dbReference type="PROSITE" id="PS50887">
    <property type="entry name" value="GGDEF"/>
    <property type="match status" value="1"/>
</dbReference>
<proteinExistence type="predicted"/>
<dbReference type="PROSITE" id="PS50883">
    <property type="entry name" value="EAL"/>
    <property type="match status" value="1"/>
</dbReference>
<dbReference type="CDD" id="cd18774">
    <property type="entry name" value="PDC2_HK_sensor"/>
    <property type="match status" value="1"/>
</dbReference>
<dbReference type="Gene3D" id="3.30.70.270">
    <property type="match status" value="1"/>
</dbReference>
<dbReference type="Gene3D" id="3.20.20.450">
    <property type="entry name" value="EAL domain"/>
    <property type="match status" value="1"/>
</dbReference>
<dbReference type="Pfam" id="PF00990">
    <property type="entry name" value="GGDEF"/>
    <property type="match status" value="1"/>
</dbReference>
<dbReference type="RefSeq" id="WP_160625655.1">
    <property type="nucleotide sequence ID" value="NZ_WUUQ01000005.1"/>
</dbReference>
<dbReference type="InterPro" id="IPR043128">
    <property type="entry name" value="Rev_trsase/Diguanyl_cyclase"/>
</dbReference>
<dbReference type="SUPFAM" id="SSF55073">
    <property type="entry name" value="Nucleotide cyclase"/>
    <property type="match status" value="1"/>
</dbReference>
<reference evidence="4 5" key="1">
    <citation type="submission" date="2019-12" db="EMBL/GenBank/DDBJ databases">
        <authorList>
            <person name="Yang R."/>
        </authorList>
    </citation>
    <scope>NUCLEOTIDE SEQUENCE [LARGE SCALE GENOMIC DNA]</scope>
    <source>
        <strain evidence="4 5">DONG20-135</strain>
    </source>
</reference>
<dbReference type="PANTHER" id="PTHR33121:SF70">
    <property type="entry name" value="SIGNALING PROTEIN YKOW"/>
    <property type="match status" value="1"/>
</dbReference>
<keyword evidence="5" id="KW-1185">Reference proteome</keyword>